<dbReference type="PANTHER" id="PTHR45947">
    <property type="entry name" value="SULFOQUINOVOSYL TRANSFERASE SQD2"/>
    <property type="match status" value="1"/>
</dbReference>
<dbReference type="GO" id="GO:0016757">
    <property type="term" value="F:glycosyltransferase activity"/>
    <property type="evidence" value="ECO:0007669"/>
    <property type="project" value="InterPro"/>
</dbReference>
<proteinExistence type="predicted"/>
<dbReference type="Pfam" id="PF00534">
    <property type="entry name" value="Glycos_transf_1"/>
    <property type="match status" value="1"/>
</dbReference>
<reference evidence="2" key="1">
    <citation type="submission" date="2020-10" db="EMBL/GenBank/DDBJ databases">
        <title>Taxonomic study of unclassified bacteria belonging to the class Ktedonobacteria.</title>
        <authorList>
            <person name="Yabe S."/>
            <person name="Wang C.M."/>
            <person name="Zheng Y."/>
            <person name="Sakai Y."/>
            <person name="Cavaletti L."/>
            <person name="Monciardini P."/>
            <person name="Donadio S."/>
        </authorList>
    </citation>
    <scope>NUCLEOTIDE SEQUENCE</scope>
    <source>
        <strain evidence="2">ID150040</strain>
    </source>
</reference>
<dbReference type="SUPFAM" id="SSF53756">
    <property type="entry name" value="UDP-Glycosyltransferase/glycogen phosphorylase"/>
    <property type="match status" value="1"/>
</dbReference>
<gene>
    <name evidence="2" type="ORF">KSF_051940</name>
</gene>
<comment type="caution">
    <text evidence="2">The sequence shown here is derived from an EMBL/GenBank/DDBJ whole genome shotgun (WGS) entry which is preliminary data.</text>
</comment>
<dbReference type="Proteomes" id="UP000597444">
    <property type="component" value="Unassembled WGS sequence"/>
</dbReference>
<keyword evidence="3" id="KW-1185">Reference proteome</keyword>
<evidence type="ECO:0000259" key="1">
    <source>
        <dbReference type="Pfam" id="PF00534"/>
    </source>
</evidence>
<sequence>MRVLMISKALVAGTSQRKLEELAKFPDVELTLATPPYWKHDDGSTLTLERLYTTGYRMIETPMMLNGNYHLHYYPQLRKIMREVRPEVVHIDEEPFNFATFQAMFLSTQQKARALFFTWQNLYRQYPPPFRQFELYNYRHTAMALAGNRDAAEVLKRKGYRGPVRIIPQFGFDTDIYRRSAPRPPRQPGDPFTLGFIGRLIEAKGLPLIVEALTMLPEYCQAVFIGSGPMKSELEVQAARLGVADRVIFKPGVPTYEVPRELERFDVHVLPSLTRNNWKEQFGRTLAEAMSCETPVIGSNSGEIPYVIGDAGLVFAEDNAQELSACVRKLLDDPALYADLARRGRQRVLDNYTQEQIARQTYAVYQEMLTGPQ</sequence>
<dbReference type="CDD" id="cd03801">
    <property type="entry name" value="GT4_PimA-like"/>
    <property type="match status" value="1"/>
</dbReference>
<dbReference type="InterPro" id="IPR050194">
    <property type="entry name" value="Glycosyltransferase_grp1"/>
</dbReference>
<name>A0A8J3IRX6_9CHLR</name>
<protein>
    <submittedName>
        <fullName evidence="2">Glycosyl transferase family 1</fullName>
    </submittedName>
</protein>
<dbReference type="EMBL" id="BNJK01000001">
    <property type="protein sequence ID" value="GHO95146.1"/>
    <property type="molecule type" value="Genomic_DNA"/>
</dbReference>
<feature type="domain" description="Glycosyl transferase family 1" evidence="1">
    <location>
        <begin position="184"/>
        <end position="347"/>
    </location>
</feature>
<keyword evidence="2" id="KW-0808">Transferase</keyword>
<dbReference type="RefSeq" id="WP_220205847.1">
    <property type="nucleotide sequence ID" value="NZ_BNJK01000001.1"/>
</dbReference>
<evidence type="ECO:0000313" key="3">
    <source>
        <dbReference type="Proteomes" id="UP000597444"/>
    </source>
</evidence>
<dbReference type="AlphaFoldDB" id="A0A8J3IRX6"/>
<evidence type="ECO:0000313" key="2">
    <source>
        <dbReference type="EMBL" id="GHO95146.1"/>
    </source>
</evidence>
<organism evidence="2 3">
    <name type="scientific">Reticulibacter mediterranei</name>
    <dbReference type="NCBI Taxonomy" id="2778369"/>
    <lineage>
        <taxon>Bacteria</taxon>
        <taxon>Bacillati</taxon>
        <taxon>Chloroflexota</taxon>
        <taxon>Ktedonobacteria</taxon>
        <taxon>Ktedonobacterales</taxon>
        <taxon>Reticulibacteraceae</taxon>
        <taxon>Reticulibacter</taxon>
    </lineage>
</organism>
<dbReference type="PANTHER" id="PTHR45947:SF3">
    <property type="entry name" value="SULFOQUINOVOSYL TRANSFERASE SQD2"/>
    <property type="match status" value="1"/>
</dbReference>
<dbReference type="InterPro" id="IPR001296">
    <property type="entry name" value="Glyco_trans_1"/>
</dbReference>
<dbReference type="Gene3D" id="3.40.50.2000">
    <property type="entry name" value="Glycogen Phosphorylase B"/>
    <property type="match status" value="2"/>
</dbReference>
<accession>A0A8J3IRX6</accession>